<dbReference type="OrthoDB" id="9780929at2"/>
<name>F2I9W1_FLUTR</name>
<dbReference type="EMBL" id="CP002542">
    <property type="protein sequence ID" value="AEA44119.1"/>
    <property type="molecule type" value="Genomic_DNA"/>
</dbReference>
<reference evidence="2" key="2">
    <citation type="submission" date="2011-02" db="EMBL/GenBank/DDBJ databases">
        <title>The complete genome of Fluviicola taffensis DSM 16823.</title>
        <authorList>
            <consortium name="US DOE Joint Genome Institute (JGI-PGF)"/>
            <person name="Lucas S."/>
            <person name="Copeland A."/>
            <person name="Lapidus A."/>
            <person name="Bruce D."/>
            <person name="Goodwin L."/>
            <person name="Pitluck S."/>
            <person name="Kyrpides N."/>
            <person name="Mavromatis K."/>
            <person name="Ivanova N."/>
            <person name="Mikhailova N."/>
            <person name="Pagani I."/>
            <person name="Chertkov O."/>
            <person name="Detter J.C."/>
            <person name="Han C."/>
            <person name="Tapia R."/>
            <person name="Land M."/>
            <person name="Hauser L."/>
            <person name="Markowitz V."/>
            <person name="Cheng J.-F."/>
            <person name="Hugenholtz P."/>
            <person name="Woyke T."/>
            <person name="Wu D."/>
            <person name="Tindall B."/>
            <person name="Pomrenke H.G."/>
            <person name="Brambilla E."/>
            <person name="Klenk H.-P."/>
            <person name="Eisen J.A."/>
        </authorList>
    </citation>
    <scope>NUCLEOTIDE SEQUENCE [LARGE SCALE GENOMIC DNA]</scope>
    <source>
        <strain evidence="2">DSM 16823 / RW262 / RW262</strain>
    </source>
</reference>
<dbReference type="STRING" id="755732.Fluta_2133"/>
<dbReference type="RefSeq" id="WP_013686889.1">
    <property type="nucleotide sequence ID" value="NC_015321.1"/>
</dbReference>
<evidence type="ECO:0000313" key="1">
    <source>
        <dbReference type="EMBL" id="AEA44119.1"/>
    </source>
</evidence>
<protein>
    <submittedName>
        <fullName evidence="1">Uncharacterized protein</fullName>
    </submittedName>
</protein>
<reference evidence="1 2" key="1">
    <citation type="journal article" date="2011" name="Stand. Genomic Sci.">
        <title>Complete genome sequence of the gliding freshwater bacterium Fluviicola taffensis type strain (RW262).</title>
        <authorList>
            <person name="Woyke T."/>
            <person name="Chertkov O."/>
            <person name="Lapidus A."/>
            <person name="Nolan M."/>
            <person name="Lucas S."/>
            <person name="Del Rio T.G."/>
            <person name="Tice H."/>
            <person name="Cheng J.F."/>
            <person name="Tapia R."/>
            <person name="Han C."/>
            <person name="Goodwin L."/>
            <person name="Pitluck S."/>
            <person name="Liolios K."/>
            <person name="Pagani I."/>
            <person name="Ivanova N."/>
            <person name="Huntemann M."/>
            <person name="Mavromatis K."/>
            <person name="Mikhailova N."/>
            <person name="Pati A."/>
            <person name="Chen A."/>
            <person name="Palaniappan K."/>
            <person name="Land M."/>
            <person name="Hauser L."/>
            <person name="Brambilla E.M."/>
            <person name="Rohde M."/>
            <person name="Mwirichia R."/>
            <person name="Sikorski J."/>
            <person name="Tindall B.J."/>
            <person name="Goker M."/>
            <person name="Bristow J."/>
            <person name="Eisen J.A."/>
            <person name="Markowitz V."/>
            <person name="Hugenholtz P."/>
            <person name="Klenk H.P."/>
            <person name="Kyrpides N.C."/>
        </authorList>
    </citation>
    <scope>NUCLEOTIDE SEQUENCE [LARGE SCALE GENOMIC DNA]</scope>
    <source>
        <strain evidence="2">DSM 16823 / RW262 / RW262</strain>
    </source>
</reference>
<dbReference type="KEGG" id="fte:Fluta_2133"/>
<dbReference type="AlphaFoldDB" id="F2I9W1"/>
<keyword evidence="2" id="KW-1185">Reference proteome</keyword>
<gene>
    <name evidence="1" type="ordered locus">Fluta_2133</name>
</gene>
<dbReference type="Proteomes" id="UP000007463">
    <property type="component" value="Chromosome"/>
</dbReference>
<accession>F2I9W1</accession>
<dbReference type="HOGENOM" id="CLU_2600918_0_0_10"/>
<evidence type="ECO:0000313" key="2">
    <source>
        <dbReference type="Proteomes" id="UP000007463"/>
    </source>
</evidence>
<organism evidence="1 2">
    <name type="scientific">Fluviicola taffensis (strain DSM 16823 / NCIMB 13979 / RW262)</name>
    <dbReference type="NCBI Taxonomy" id="755732"/>
    <lineage>
        <taxon>Bacteria</taxon>
        <taxon>Pseudomonadati</taxon>
        <taxon>Bacteroidota</taxon>
        <taxon>Flavobacteriia</taxon>
        <taxon>Flavobacteriales</taxon>
        <taxon>Crocinitomicaceae</taxon>
        <taxon>Fluviicola</taxon>
    </lineage>
</organism>
<sequence>MSHQEELNRAIEETQNKFAELISKMIRSINDKKSIVEFLNTKKPPVEILKRINAIAIENEDYETCDAIKEYTIEHGINL</sequence>
<proteinExistence type="predicted"/>